<dbReference type="Gene3D" id="3.50.7.10">
    <property type="entry name" value="GroEL"/>
    <property type="match status" value="1"/>
</dbReference>
<dbReference type="EC" id="5.6.1.7" evidence="6"/>
<comment type="function">
    <text evidence="6 8">Together with its co-chaperonin GroES, plays an essential role in assisting protein folding. The GroEL-GroES system forms a nano-cage that allows encapsulation of the non-native substrate proteins and provides a physical environment optimized to promote and accelerate protein folding.</text>
</comment>
<dbReference type="InterPro" id="IPR027413">
    <property type="entry name" value="GROEL-like_equatorial_sf"/>
</dbReference>
<feature type="binding site" evidence="6">
    <location>
        <begin position="86"/>
        <end position="90"/>
    </location>
    <ligand>
        <name>ATP</name>
        <dbReference type="ChEBI" id="CHEBI:30616"/>
    </ligand>
</feature>
<dbReference type="CDD" id="cd03344">
    <property type="entry name" value="GroEL"/>
    <property type="match status" value="1"/>
</dbReference>
<dbReference type="SUPFAM" id="SSF54849">
    <property type="entry name" value="GroEL-intermediate domain like"/>
    <property type="match status" value="1"/>
</dbReference>
<accession>A0ABS0QK06</accession>
<keyword evidence="5 6" id="KW-0413">Isomerase</keyword>
<evidence type="ECO:0000256" key="3">
    <source>
        <dbReference type="ARBA" id="ARBA00022840"/>
    </source>
</evidence>
<dbReference type="Gene3D" id="3.30.260.10">
    <property type="entry name" value="TCP-1-like chaperonin intermediate domain"/>
    <property type="match status" value="1"/>
</dbReference>
<evidence type="ECO:0000256" key="5">
    <source>
        <dbReference type="ARBA" id="ARBA00023235"/>
    </source>
</evidence>
<feature type="binding site" evidence="6">
    <location>
        <position position="495"/>
    </location>
    <ligand>
        <name>ATP</name>
        <dbReference type="ChEBI" id="CHEBI:30616"/>
    </ligand>
</feature>
<dbReference type="HAMAP" id="MF_00600">
    <property type="entry name" value="CH60"/>
    <property type="match status" value="1"/>
</dbReference>
<evidence type="ECO:0000256" key="6">
    <source>
        <dbReference type="HAMAP-Rule" id="MF_00600"/>
    </source>
</evidence>
<dbReference type="NCBIfam" id="NF009488">
    <property type="entry name" value="PRK12850.1"/>
    <property type="match status" value="1"/>
</dbReference>
<evidence type="ECO:0000256" key="1">
    <source>
        <dbReference type="ARBA" id="ARBA00006607"/>
    </source>
</evidence>
<dbReference type="PROSITE" id="PS00296">
    <property type="entry name" value="CHAPERONINS_CPN60"/>
    <property type="match status" value="1"/>
</dbReference>
<evidence type="ECO:0000256" key="4">
    <source>
        <dbReference type="ARBA" id="ARBA00023186"/>
    </source>
</evidence>
<feature type="binding site" evidence="6">
    <location>
        <begin position="479"/>
        <end position="481"/>
    </location>
    <ligand>
        <name>ATP</name>
        <dbReference type="ChEBI" id="CHEBI:30616"/>
    </ligand>
</feature>
<dbReference type="InterPro" id="IPR001844">
    <property type="entry name" value="Cpn60/GroEL"/>
</dbReference>
<protein>
    <recommendedName>
        <fullName evidence="6">Chaperonin GroEL</fullName>
        <ecNumber evidence="6">5.6.1.7</ecNumber>
    </recommendedName>
    <alternativeName>
        <fullName evidence="6">60 kDa chaperonin</fullName>
    </alternativeName>
    <alternativeName>
        <fullName evidence="6">Chaperonin-60</fullName>
        <shortName evidence="6">Cpn60</shortName>
    </alternativeName>
</protein>
<evidence type="ECO:0000256" key="9">
    <source>
        <dbReference type="SAM" id="MobiDB-lite"/>
    </source>
</evidence>
<sequence length="546" mass="58212">MAKEIQFSEEARRAMLRGVDALANAVKVTLGPKGRNVVLERKFGSPLITNDGVTIAKEIELEDPFENMGAQLVKEVATKTNDVAGDGTTTATVLAQAIIREGLKNVAAGANPMILRKGIEKAVKKAVEQIHEIAKPIEGKDSIAQVAAISANDEEIGKLIAEAMEKVGKDGVITVEESKGFATELEVVEGMQFDRGYISPYMVTDTDKMEAVLDEPYILITDKKISSIQEILPILEKVVQQGKQLLIIAEDMEGEALATLVVNKLRGTFTAVAVKAPGFGDRRKAMLDDIAILTGGQRISEELGLDLKSVGLEVLGRARQVRVNKDDTIIVDGYGEPSAIQSRVNQIRQQLEETTSEFDKEKLQERLAKLAGGVAVIKVGAATETELKEKKLRIEDALNSTRAAVEEGIVAGGGTALVNVINVVGDLESSLPIGDEKTGVSIIKRALEEPVRQIAFNAGLEGSVIVERLKKEEAGVGFNAASGEWVDMIQAGVVDPAKVTRSALQNAASVAAMFLTTEAVVADKPEEQKDSGSPDMGGMGGMGGMM</sequence>
<feature type="binding site" evidence="6">
    <location>
        <position position="413"/>
    </location>
    <ligand>
        <name>ATP</name>
        <dbReference type="ChEBI" id="CHEBI:30616"/>
    </ligand>
</feature>
<dbReference type="RefSeq" id="WP_121874493.1">
    <property type="nucleotide sequence ID" value="NZ_CP036487.1"/>
</dbReference>
<dbReference type="PANTHER" id="PTHR45633">
    <property type="entry name" value="60 KDA HEAT SHOCK PROTEIN, MITOCHONDRIAL"/>
    <property type="match status" value="1"/>
</dbReference>
<dbReference type="Proteomes" id="UP000641910">
    <property type="component" value="Unassembled WGS sequence"/>
</dbReference>
<feature type="binding site" evidence="6">
    <location>
        <begin position="29"/>
        <end position="32"/>
    </location>
    <ligand>
        <name>ATP</name>
        <dbReference type="ChEBI" id="CHEBI:30616"/>
    </ligand>
</feature>
<dbReference type="NCBIfam" id="NF009489">
    <property type="entry name" value="PRK12851.1"/>
    <property type="match status" value="1"/>
</dbReference>
<comment type="subunit">
    <text evidence="6 8">Forms a cylinder of 14 subunits composed of two heptameric rings stacked back-to-back. Interacts with the co-chaperonin GroES.</text>
</comment>
<dbReference type="NCBIfam" id="NF000592">
    <property type="entry name" value="PRK00013.1"/>
    <property type="match status" value="1"/>
</dbReference>
<reference evidence="10 11" key="1">
    <citation type="submission" date="2020-12" db="EMBL/GenBank/DDBJ databases">
        <title>WGS of Thermoactinomyces spp.</title>
        <authorList>
            <person name="Cheng K."/>
        </authorList>
    </citation>
    <scope>NUCLEOTIDE SEQUENCE [LARGE SCALE GENOMIC DNA]</scope>
    <source>
        <strain evidence="11">CICC 10650\ACCC 41061</strain>
    </source>
</reference>
<dbReference type="SUPFAM" id="SSF48592">
    <property type="entry name" value="GroEL equatorial domain-like"/>
    <property type="match status" value="1"/>
</dbReference>
<dbReference type="PRINTS" id="PR00298">
    <property type="entry name" value="CHAPERONIN60"/>
</dbReference>
<comment type="caution">
    <text evidence="6">Lacks conserved residue(s) required for the propagation of feature annotation.</text>
</comment>
<comment type="caution">
    <text evidence="10">The sequence shown here is derived from an EMBL/GenBank/DDBJ whole genome shotgun (WGS) entry which is preliminary data.</text>
</comment>
<keyword evidence="6" id="KW-0963">Cytoplasm</keyword>
<evidence type="ECO:0000256" key="8">
    <source>
        <dbReference type="RuleBase" id="RU000419"/>
    </source>
</evidence>
<evidence type="ECO:0000313" key="10">
    <source>
        <dbReference type="EMBL" id="MBH8589618.1"/>
    </source>
</evidence>
<dbReference type="NCBIfam" id="NF009487">
    <property type="entry name" value="PRK12849.1"/>
    <property type="match status" value="1"/>
</dbReference>
<dbReference type="EMBL" id="JAECVU010000009">
    <property type="protein sequence ID" value="MBH8589618.1"/>
    <property type="molecule type" value="Genomic_DNA"/>
</dbReference>
<proteinExistence type="inferred from homology"/>
<dbReference type="Pfam" id="PF00118">
    <property type="entry name" value="Cpn60_TCP1"/>
    <property type="match status" value="1"/>
</dbReference>
<name>A0ABS0QK06_THEVU</name>
<evidence type="ECO:0000256" key="2">
    <source>
        <dbReference type="ARBA" id="ARBA00022741"/>
    </source>
</evidence>
<keyword evidence="4 6" id="KW-0143">Chaperone</keyword>
<dbReference type="Gene3D" id="1.10.560.10">
    <property type="entry name" value="GroEL-like equatorial domain"/>
    <property type="match status" value="1"/>
</dbReference>
<evidence type="ECO:0000313" key="11">
    <source>
        <dbReference type="Proteomes" id="UP000641910"/>
    </source>
</evidence>
<dbReference type="InterPro" id="IPR027409">
    <property type="entry name" value="GroEL-like_apical_dom_sf"/>
</dbReference>
<keyword evidence="3 6" id="KW-0067">ATP-binding</keyword>
<gene>
    <name evidence="6 10" type="primary">groL</name>
    <name evidence="6" type="synonym">groEL</name>
    <name evidence="10" type="ORF">I8U22_12510</name>
</gene>
<feature type="region of interest" description="Disordered" evidence="9">
    <location>
        <begin position="523"/>
        <end position="546"/>
    </location>
</feature>
<dbReference type="InterPro" id="IPR002423">
    <property type="entry name" value="Cpn60/GroEL/TCP-1"/>
</dbReference>
<comment type="subcellular location">
    <subcellularLocation>
        <location evidence="6">Cytoplasm</location>
    </subcellularLocation>
</comment>
<feature type="compositionally biased region" description="Gly residues" evidence="9">
    <location>
        <begin position="535"/>
        <end position="546"/>
    </location>
</feature>
<dbReference type="NCBIfam" id="TIGR02348">
    <property type="entry name" value="GroEL"/>
    <property type="match status" value="1"/>
</dbReference>
<keyword evidence="11" id="KW-1185">Reference proteome</keyword>
<evidence type="ECO:0000256" key="7">
    <source>
        <dbReference type="RuleBase" id="RU000418"/>
    </source>
</evidence>
<dbReference type="InterPro" id="IPR027410">
    <property type="entry name" value="TCP-1-like_intermed_sf"/>
</dbReference>
<dbReference type="InterPro" id="IPR018370">
    <property type="entry name" value="Chaperonin_Cpn60_CS"/>
</dbReference>
<dbReference type="SUPFAM" id="SSF52029">
    <property type="entry name" value="GroEL apical domain-like"/>
    <property type="match status" value="1"/>
</dbReference>
<organism evidence="10 11">
    <name type="scientific">Thermoactinomyces vulgaris</name>
    <dbReference type="NCBI Taxonomy" id="2026"/>
    <lineage>
        <taxon>Bacteria</taxon>
        <taxon>Bacillati</taxon>
        <taxon>Bacillota</taxon>
        <taxon>Bacilli</taxon>
        <taxon>Bacillales</taxon>
        <taxon>Thermoactinomycetaceae</taxon>
        <taxon>Thermoactinomyces</taxon>
    </lineage>
</organism>
<comment type="similarity">
    <text evidence="1 6 7">Belongs to the chaperonin (HSP60) family.</text>
</comment>
<keyword evidence="2 6" id="KW-0547">Nucleotide-binding</keyword>
<feature type="compositionally biased region" description="Basic and acidic residues" evidence="9">
    <location>
        <begin position="523"/>
        <end position="532"/>
    </location>
</feature>